<evidence type="ECO:0000256" key="1">
    <source>
        <dbReference type="ARBA" id="ARBA00000971"/>
    </source>
</evidence>
<dbReference type="Pfam" id="PF00254">
    <property type="entry name" value="FKBP_C"/>
    <property type="match status" value="1"/>
</dbReference>
<sequence length="222" mass="22624">MAATTAAAGISGRPLLISSRRRSTAARRTVAAFPIRAASSLDTDASSRSSVSLDTFQPSRQQQLASRREALALPAAFAAAFVAISSPSPAAAAVPPALECAVELQTGASGLQFCDAVVGEGREPTKGTTIKANYTGRLADGRVFDSSYTRGKPLQFTIGVGQVIRGWDEGILGGEGIPPMKVGGKRLLVVPAKLGYGDRGAGGGLIPGGATLTFDVELVAAP</sequence>
<evidence type="ECO:0000256" key="4">
    <source>
        <dbReference type="ARBA" id="ARBA00023235"/>
    </source>
</evidence>
<dbReference type="AlphaFoldDB" id="A0A7S0X6N8"/>
<dbReference type="EMBL" id="HBFC01015097">
    <property type="protein sequence ID" value="CAD8706175.1"/>
    <property type="molecule type" value="Transcribed_RNA"/>
</dbReference>
<evidence type="ECO:0000313" key="7">
    <source>
        <dbReference type="EMBL" id="CAD8706175.1"/>
    </source>
</evidence>
<dbReference type="GO" id="GO:0003755">
    <property type="term" value="F:peptidyl-prolyl cis-trans isomerase activity"/>
    <property type="evidence" value="ECO:0007669"/>
    <property type="project" value="UniProtKB-KW"/>
</dbReference>
<evidence type="ECO:0000256" key="3">
    <source>
        <dbReference type="ARBA" id="ARBA00023110"/>
    </source>
</evidence>
<dbReference type="PROSITE" id="PS50059">
    <property type="entry name" value="FKBP_PPIASE"/>
    <property type="match status" value="1"/>
</dbReference>
<dbReference type="PANTHER" id="PTHR47833">
    <property type="entry name" value="PHOTOSYNTHETIC NDH SUBUNIT OF LUMENAL LOCATION 4, CHLOROPLASTIC"/>
    <property type="match status" value="1"/>
</dbReference>
<evidence type="ECO:0000256" key="2">
    <source>
        <dbReference type="ARBA" id="ARBA00013194"/>
    </source>
</evidence>
<dbReference type="GO" id="GO:0009507">
    <property type="term" value="C:chloroplast"/>
    <property type="evidence" value="ECO:0007669"/>
    <property type="project" value="InterPro"/>
</dbReference>
<evidence type="ECO:0000256" key="5">
    <source>
        <dbReference type="PROSITE-ProRule" id="PRU00277"/>
    </source>
</evidence>
<dbReference type="FunFam" id="3.10.50.40:FF:000006">
    <property type="entry name" value="Peptidyl-prolyl cis-trans isomerase"/>
    <property type="match status" value="1"/>
</dbReference>
<comment type="catalytic activity">
    <reaction evidence="1 5">
        <text>[protein]-peptidylproline (omega=180) = [protein]-peptidylproline (omega=0)</text>
        <dbReference type="Rhea" id="RHEA:16237"/>
        <dbReference type="Rhea" id="RHEA-COMP:10747"/>
        <dbReference type="Rhea" id="RHEA-COMP:10748"/>
        <dbReference type="ChEBI" id="CHEBI:83833"/>
        <dbReference type="ChEBI" id="CHEBI:83834"/>
        <dbReference type="EC" id="5.2.1.8"/>
    </reaction>
</comment>
<protein>
    <recommendedName>
        <fullName evidence="2 5">peptidylprolyl isomerase</fullName>
        <ecNumber evidence="2 5">5.2.1.8</ecNumber>
    </recommendedName>
</protein>
<proteinExistence type="predicted"/>
<organism evidence="7">
    <name type="scientific">Mantoniella antarctica</name>
    <dbReference type="NCBI Taxonomy" id="81844"/>
    <lineage>
        <taxon>Eukaryota</taxon>
        <taxon>Viridiplantae</taxon>
        <taxon>Chlorophyta</taxon>
        <taxon>Mamiellophyceae</taxon>
        <taxon>Mamiellales</taxon>
        <taxon>Mamiellaceae</taxon>
        <taxon>Mantoniella</taxon>
    </lineage>
</organism>
<reference evidence="7" key="1">
    <citation type="submission" date="2021-01" db="EMBL/GenBank/DDBJ databases">
        <authorList>
            <person name="Corre E."/>
            <person name="Pelletier E."/>
            <person name="Niang G."/>
            <person name="Scheremetjew M."/>
            <person name="Finn R."/>
            <person name="Kale V."/>
            <person name="Holt S."/>
            <person name="Cochrane G."/>
            <person name="Meng A."/>
            <person name="Brown T."/>
            <person name="Cohen L."/>
        </authorList>
    </citation>
    <scope>NUCLEOTIDE SEQUENCE</scope>
    <source>
        <strain evidence="7">SL-175</strain>
    </source>
</reference>
<evidence type="ECO:0000259" key="6">
    <source>
        <dbReference type="PROSITE" id="PS50059"/>
    </source>
</evidence>
<dbReference type="EC" id="5.2.1.8" evidence="2 5"/>
<feature type="domain" description="PPIase FKBP-type" evidence="6">
    <location>
        <begin position="127"/>
        <end position="222"/>
    </location>
</feature>
<dbReference type="SUPFAM" id="SSF54534">
    <property type="entry name" value="FKBP-like"/>
    <property type="match status" value="1"/>
</dbReference>
<accession>A0A7S0X6N8</accession>
<dbReference type="Gene3D" id="3.10.50.40">
    <property type="match status" value="1"/>
</dbReference>
<dbReference type="InterPro" id="IPR044183">
    <property type="entry name" value="PNSL4/FKBP13-like"/>
</dbReference>
<dbReference type="InterPro" id="IPR001179">
    <property type="entry name" value="PPIase_FKBP_dom"/>
</dbReference>
<keyword evidence="3 5" id="KW-0697">Rotamase</keyword>
<gene>
    <name evidence="7" type="ORF">MANT1106_LOCUS8858</name>
</gene>
<dbReference type="PANTHER" id="PTHR47833:SF2">
    <property type="entry name" value="PEPTIDYLPROLYL ISOMERASE"/>
    <property type="match status" value="1"/>
</dbReference>
<keyword evidence="4 5" id="KW-0413">Isomerase</keyword>
<name>A0A7S0X6N8_9CHLO</name>
<dbReference type="InterPro" id="IPR046357">
    <property type="entry name" value="PPIase_dom_sf"/>
</dbReference>